<keyword evidence="3" id="KW-0687">Ribonucleoprotein</keyword>
<organism evidence="4 5">
    <name type="scientific">candidate division WWE3 bacterium CG08_land_8_20_14_0_20_40_13</name>
    <dbReference type="NCBI Taxonomy" id="1975084"/>
    <lineage>
        <taxon>Bacteria</taxon>
        <taxon>Katanobacteria</taxon>
    </lineage>
</organism>
<dbReference type="NCBIfam" id="TIGR00166">
    <property type="entry name" value="S6"/>
    <property type="match status" value="1"/>
</dbReference>
<name>A0A2H0XDH9_UNCKA</name>
<dbReference type="GO" id="GO:1990904">
    <property type="term" value="C:ribonucleoprotein complex"/>
    <property type="evidence" value="ECO:0007669"/>
    <property type="project" value="UniProtKB-KW"/>
</dbReference>
<dbReference type="InterPro" id="IPR000529">
    <property type="entry name" value="Ribosomal_bS6"/>
</dbReference>
<dbReference type="PANTHER" id="PTHR21011:SF1">
    <property type="entry name" value="SMALL RIBOSOMAL SUBUNIT PROTEIN BS6M"/>
    <property type="match status" value="1"/>
</dbReference>
<dbReference type="InterPro" id="IPR020814">
    <property type="entry name" value="Ribosomal_S6_plastid/chlpt"/>
</dbReference>
<protein>
    <recommendedName>
        <fullName evidence="2 3">Small ribosomal subunit protein bS6</fullName>
    </recommendedName>
</protein>
<dbReference type="GO" id="GO:0005737">
    <property type="term" value="C:cytoplasm"/>
    <property type="evidence" value="ECO:0007669"/>
    <property type="project" value="UniProtKB-ARBA"/>
</dbReference>
<comment type="function">
    <text evidence="3">Binds together with bS18 to 16S ribosomal RNA.</text>
</comment>
<dbReference type="GO" id="GO:0003735">
    <property type="term" value="F:structural constituent of ribosome"/>
    <property type="evidence" value="ECO:0007669"/>
    <property type="project" value="InterPro"/>
</dbReference>
<reference evidence="5" key="1">
    <citation type="submission" date="2017-09" db="EMBL/GenBank/DDBJ databases">
        <title>Depth-based differentiation of microbial function through sediment-hosted aquifers and enrichment of novel symbionts in the deep terrestrial subsurface.</title>
        <authorList>
            <person name="Probst A.J."/>
            <person name="Ladd B."/>
            <person name="Jarett J.K."/>
            <person name="Geller-Mcgrath D.E."/>
            <person name="Sieber C.M.K."/>
            <person name="Emerson J.B."/>
            <person name="Anantharaman K."/>
            <person name="Thomas B.C."/>
            <person name="Malmstrom R."/>
            <person name="Stieglmeier M."/>
            <person name="Klingl A."/>
            <person name="Woyke T."/>
            <person name="Ryan C.M."/>
            <person name="Banfield J.F."/>
        </authorList>
    </citation>
    <scope>NUCLEOTIDE SEQUENCE [LARGE SCALE GENOMIC DNA]</scope>
</reference>
<keyword evidence="3" id="KW-0694">RNA-binding</keyword>
<dbReference type="Pfam" id="PF01250">
    <property type="entry name" value="Ribosomal_S6"/>
    <property type="match status" value="1"/>
</dbReference>
<evidence type="ECO:0000256" key="2">
    <source>
        <dbReference type="ARBA" id="ARBA00035294"/>
    </source>
</evidence>
<dbReference type="PANTHER" id="PTHR21011">
    <property type="entry name" value="MITOCHONDRIAL 28S RIBOSOMAL PROTEIN S6"/>
    <property type="match status" value="1"/>
</dbReference>
<dbReference type="GO" id="GO:0005840">
    <property type="term" value="C:ribosome"/>
    <property type="evidence" value="ECO:0007669"/>
    <property type="project" value="UniProtKB-KW"/>
</dbReference>
<dbReference type="HAMAP" id="MF_00360">
    <property type="entry name" value="Ribosomal_bS6"/>
    <property type="match status" value="1"/>
</dbReference>
<proteinExistence type="inferred from homology"/>
<dbReference type="InterPro" id="IPR014717">
    <property type="entry name" value="Transl_elong_EF1B/ribsomal_bS6"/>
</dbReference>
<dbReference type="GO" id="GO:0006412">
    <property type="term" value="P:translation"/>
    <property type="evidence" value="ECO:0007669"/>
    <property type="project" value="UniProtKB-UniRule"/>
</dbReference>
<dbReference type="CDD" id="cd00473">
    <property type="entry name" value="bS6"/>
    <property type="match status" value="1"/>
</dbReference>
<comment type="similarity">
    <text evidence="1 3">Belongs to the bacterial ribosomal protein bS6 family.</text>
</comment>
<keyword evidence="3" id="KW-0699">rRNA-binding</keyword>
<dbReference type="AlphaFoldDB" id="A0A2H0XDH9"/>
<evidence type="ECO:0000313" key="4">
    <source>
        <dbReference type="EMBL" id="PIS22875.1"/>
    </source>
</evidence>
<dbReference type="Gene3D" id="3.30.70.60">
    <property type="match status" value="1"/>
</dbReference>
<evidence type="ECO:0000313" key="5">
    <source>
        <dbReference type="Proteomes" id="UP000230340"/>
    </source>
</evidence>
<dbReference type="Proteomes" id="UP000230340">
    <property type="component" value="Unassembled WGS sequence"/>
</dbReference>
<dbReference type="SUPFAM" id="SSF54995">
    <property type="entry name" value="Ribosomal protein S6"/>
    <property type="match status" value="1"/>
</dbReference>
<sequence>MKNYELMYIVNTTATAVDEGAKVVGFITALGGKVIKEEFIGKKKLAYKIGKAVEGVYSVVNFSLDKDKIIEFRKKIALNENIIRSLITVYV</sequence>
<keyword evidence="3 4" id="KW-0689">Ribosomal protein</keyword>
<comment type="caution">
    <text evidence="4">The sequence shown here is derived from an EMBL/GenBank/DDBJ whole genome shotgun (WGS) entry which is preliminary data.</text>
</comment>
<evidence type="ECO:0000256" key="3">
    <source>
        <dbReference type="HAMAP-Rule" id="MF_00360"/>
    </source>
</evidence>
<dbReference type="EMBL" id="PEYT01000027">
    <property type="protein sequence ID" value="PIS22875.1"/>
    <property type="molecule type" value="Genomic_DNA"/>
</dbReference>
<evidence type="ECO:0000256" key="1">
    <source>
        <dbReference type="ARBA" id="ARBA00009512"/>
    </source>
</evidence>
<dbReference type="InterPro" id="IPR035980">
    <property type="entry name" value="Ribosomal_bS6_sf"/>
</dbReference>
<dbReference type="GO" id="GO:0070181">
    <property type="term" value="F:small ribosomal subunit rRNA binding"/>
    <property type="evidence" value="ECO:0007669"/>
    <property type="project" value="TreeGrafter"/>
</dbReference>
<gene>
    <name evidence="3 4" type="primary">rpsF</name>
    <name evidence="4" type="ORF">COT49_03145</name>
</gene>
<accession>A0A2H0XDH9</accession>